<evidence type="ECO:0000256" key="1">
    <source>
        <dbReference type="ARBA" id="ARBA00022786"/>
    </source>
</evidence>
<name>A0A8B8CN87_CRAVI</name>
<dbReference type="RefSeq" id="XP_022310961.1">
    <property type="nucleotide sequence ID" value="XM_022455253.1"/>
</dbReference>
<dbReference type="Gene3D" id="3.90.1750.10">
    <property type="entry name" value="Hect, E3 ligase catalytic domains"/>
    <property type="match status" value="1"/>
</dbReference>
<keyword evidence="1 2" id="KW-0833">Ubl conjugation pathway</keyword>
<evidence type="ECO:0000313" key="4">
    <source>
        <dbReference type="Proteomes" id="UP000694844"/>
    </source>
</evidence>
<dbReference type="OrthoDB" id="6140673at2759"/>
<feature type="active site" description="Glycyl thioester intermediate" evidence="2">
    <location>
        <position position="240"/>
    </location>
</feature>
<dbReference type="GO" id="GO:0004842">
    <property type="term" value="F:ubiquitin-protein transferase activity"/>
    <property type="evidence" value="ECO:0007669"/>
    <property type="project" value="InterPro"/>
</dbReference>
<gene>
    <name evidence="6" type="primary">LOC111119839</name>
    <name evidence="5" type="synonym">LOC111116258</name>
</gene>
<evidence type="ECO:0000313" key="5">
    <source>
        <dbReference type="RefSeq" id="XP_022310961.1"/>
    </source>
</evidence>
<sequence length="250" mass="28211">MVTGRPLEIEDVSQCIEGDTNFVMVDRLNLLTTARDEIESLTNLRPTLEIQFYNEGAVDYGGPRKDFFRLTLIEINQKNFDNGLRDLLADDYLFVGRLFALSILQNGPLPAFLEPEIVQQLFDNETVTSSSCIKNIQIGMDALGLYTICKLLPSLVFLFQSKKPALTLRSLIHLLQPRFIVEGSNTSTFEKSGNRHPVTLERVLLFATSTTEEPVLGFKNHPYIEFYEVDTSFLPTANTCVCALRLPRPS</sequence>
<dbReference type="GeneID" id="111119839"/>
<dbReference type="Gene3D" id="3.30.2410.10">
    <property type="entry name" value="Hect, E3 ligase catalytic domain"/>
    <property type="match status" value="1"/>
</dbReference>
<reference evidence="4" key="1">
    <citation type="submission" date="2024-06" db="UniProtKB">
        <authorList>
            <consortium name="RefSeq"/>
        </authorList>
    </citation>
    <scope>NUCLEOTIDE SEQUENCE [LARGE SCALE GENOMIC DNA]</scope>
    <source>
        <tissue evidence="5">Whole sample</tissue>
    </source>
</reference>
<evidence type="ECO:0000313" key="6">
    <source>
        <dbReference type="RefSeq" id="XP_022317240.1"/>
    </source>
</evidence>
<accession>A0A8B8CN87</accession>
<dbReference type="PROSITE" id="PS50237">
    <property type="entry name" value="HECT"/>
    <property type="match status" value="2"/>
</dbReference>
<dbReference type="InterPro" id="IPR035983">
    <property type="entry name" value="Hect_E3_ubiquitin_ligase"/>
</dbReference>
<reference evidence="6" key="2">
    <citation type="submission" date="2025-04" db="UniProtKB">
        <authorList>
            <consortium name="RefSeq"/>
        </authorList>
    </citation>
    <scope>IDENTIFICATION</scope>
    <source>
        <tissue evidence="6">Whole sample</tissue>
    </source>
</reference>
<feature type="domain" description="HECT" evidence="3">
    <location>
        <begin position="202"/>
        <end position="250"/>
    </location>
</feature>
<dbReference type="AlphaFoldDB" id="A0A8B8CN87"/>
<evidence type="ECO:0000259" key="3">
    <source>
        <dbReference type="PROSITE" id="PS50237"/>
    </source>
</evidence>
<comment type="caution">
    <text evidence="2">Lacks conserved residue(s) required for the propagation of feature annotation.</text>
</comment>
<proteinExistence type="predicted"/>
<dbReference type="Pfam" id="PF00632">
    <property type="entry name" value="HECT"/>
    <property type="match status" value="1"/>
</dbReference>
<evidence type="ECO:0000256" key="2">
    <source>
        <dbReference type="PROSITE-ProRule" id="PRU00104"/>
    </source>
</evidence>
<dbReference type="InterPro" id="IPR000569">
    <property type="entry name" value="HECT_dom"/>
</dbReference>
<protein>
    <submittedName>
        <fullName evidence="5">Uncharacterized protein LOC111116258 isoform X2</fullName>
    </submittedName>
    <submittedName>
        <fullName evidence="6">Uncharacterized protein LOC111119839 isoform X2</fullName>
    </submittedName>
</protein>
<dbReference type="Proteomes" id="UP000694844">
    <property type="component" value="Chromosome 1"/>
</dbReference>
<feature type="domain" description="HECT" evidence="3">
    <location>
        <begin position="40"/>
        <end position="75"/>
    </location>
</feature>
<dbReference type="SUPFAM" id="SSF56204">
    <property type="entry name" value="Hect, E3 ligase catalytic domain"/>
    <property type="match status" value="1"/>
</dbReference>
<keyword evidence="4" id="KW-1185">Reference proteome</keyword>
<organism evidence="4 6">
    <name type="scientific">Crassostrea virginica</name>
    <name type="common">Eastern oyster</name>
    <dbReference type="NCBI Taxonomy" id="6565"/>
    <lineage>
        <taxon>Eukaryota</taxon>
        <taxon>Metazoa</taxon>
        <taxon>Spiralia</taxon>
        <taxon>Lophotrochozoa</taxon>
        <taxon>Mollusca</taxon>
        <taxon>Bivalvia</taxon>
        <taxon>Autobranchia</taxon>
        <taxon>Pteriomorphia</taxon>
        <taxon>Ostreida</taxon>
        <taxon>Ostreoidea</taxon>
        <taxon>Ostreidae</taxon>
        <taxon>Crassostrea</taxon>
    </lineage>
</organism>
<dbReference type="RefSeq" id="XP_022317240.1">
    <property type="nucleotide sequence ID" value="XM_022461532.1"/>
</dbReference>